<name>A0A699JNA8_TANCI</name>
<feature type="non-terminal residue" evidence="1">
    <location>
        <position position="1"/>
    </location>
</feature>
<protein>
    <submittedName>
        <fullName evidence="1">Uncharacterized protein</fullName>
    </submittedName>
</protein>
<dbReference type="EMBL" id="BKCJ010431791">
    <property type="protein sequence ID" value="GFA48232.1"/>
    <property type="molecule type" value="Genomic_DNA"/>
</dbReference>
<feature type="non-terminal residue" evidence="1">
    <location>
        <position position="233"/>
    </location>
</feature>
<evidence type="ECO:0000313" key="1">
    <source>
        <dbReference type="EMBL" id="GFA48232.1"/>
    </source>
</evidence>
<dbReference type="AlphaFoldDB" id="A0A699JNA8"/>
<comment type="caution">
    <text evidence="1">The sequence shown here is derived from an EMBL/GenBank/DDBJ whole genome shotgun (WGS) entry which is preliminary data.</text>
</comment>
<reference evidence="1" key="1">
    <citation type="journal article" date="2019" name="Sci. Rep.">
        <title>Draft genome of Tanacetum cinerariifolium, the natural source of mosquito coil.</title>
        <authorList>
            <person name="Yamashiro T."/>
            <person name="Shiraishi A."/>
            <person name="Satake H."/>
            <person name="Nakayama K."/>
        </authorList>
    </citation>
    <scope>NUCLEOTIDE SEQUENCE</scope>
</reference>
<proteinExistence type="predicted"/>
<accession>A0A699JNA8</accession>
<organism evidence="1">
    <name type="scientific">Tanacetum cinerariifolium</name>
    <name type="common">Dalmatian daisy</name>
    <name type="synonym">Chrysanthemum cinerariifolium</name>
    <dbReference type="NCBI Taxonomy" id="118510"/>
    <lineage>
        <taxon>Eukaryota</taxon>
        <taxon>Viridiplantae</taxon>
        <taxon>Streptophyta</taxon>
        <taxon>Embryophyta</taxon>
        <taxon>Tracheophyta</taxon>
        <taxon>Spermatophyta</taxon>
        <taxon>Magnoliopsida</taxon>
        <taxon>eudicotyledons</taxon>
        <taxon>Gunneridae</taxon>
        <taxon>Pentapetalae</taxon>
        <taxon>asterids</taxon>
        <taxon>campanulids</taxon>
        <taxon>Asterales</taxon>
        <taxon>Asteraceae</taxon>
        <taxon>Asteroideae</taxon>
        <taxon>Anthemideae</taxon>
        <taxon>Anthemidinae</taxon>
        <taxon>Tanacetum</taxon>
    </lineage>
</organism>
<sequence length="233" mass="26601">IWDKEDVHDLGSVETEFPTIVFNDMLTYEATLLCEPTVSSVNNNEIDFKISFDESDDEDYTVIFDKILFSYKIIFVSDLKTDLENDNDKVSMPLLPSPEPMVSCFDDLDFFKDFENEFTAIVYNDTQTSKSDLLTEPILSPQHIDEFDDKTSLSECDKEEQNILNFNDLFPFDVIYPDDSKSGKDNDDNKVDIEHSSGDLSVKPLPDVINTNVGAYAQSTVYTPYSLNEYGVY</sequence>
<gene>
    <name evidence="1" type="ORF">Tci_620204</name>
</gene>